<proteinExistence type="predicted"/>
<dbReference type="AlphaFoldDB" id="A0A0W0TMF4"/>
<evidence type="ECO:0000313" key="4">
    <source>
        <dbReference type="Proteomes" id="UP000054698"/>
    </source>
</evidence>
<dbReference type="EMBL" id="UASS01000011">
    <property type="protein sequence ID" value="SPX60614.1"/>
    <property type="molecule type" value="Genomic_DNA"/>
</dbReference>
<dbReference type="EMBL" id="LNYB01000080">
    <property type="protein sequence ID" value="KTC96715.1"/>
    <property type="molecule type" value="Genomic_DNA"/>
</dbReference>
<evidence type="ECO:0000313" key="3">
    <source>
        <dbReference type="EMBL" id="SPX60614.1"/>
    </source>
</evidence>
<feature type="chain" id="PRO_5036299236" evidence="1">
    <location>
        <begin position="22"/>
        <end position="335"/>
    </location>
</feature>
<dbReference type="OrthoDB" id="5640095at2"/>
<reference evidence="3 5" key="2">
    <citation type="submission" date="2018-06" db="EMBL/GenBank/DDBJ databases">
        <authorList>
            <consortium name="Pathogen Informatics"/>
            <person name="Doyle S."/>
        </authorList>
    </citation>
    <scope>NUCLEOTIDE SEQUENCE [LARGE SCALE GENOMIC DNA]</scope>
    <source>
        <strain evidence="3 5">NCTC12022</strain>
    </source>
</reference>
<sequence length="335" mass="36437">MKYALSSALVLSLVASGDVLALSKEPSLCEGSSALCAMITPGGLYANVTGYYFRPSETGIGMATDSWQYGSTAGGISAISKPADPDGKWSASFLVGYDIPDTANNIELSYLYLNNRNHAVNTNGDGPITFGAIFFPDVTFPFAPGQNFVSDAQLRYRLDQVDLTVGRTYIDYQGQFMLHPKVGVRYAKLDHEFTFLAPGNVMSEFRGAGPLLGMDGRYSLFRSNFGLVGNFEYAPIVGNINSHSFLNFPIYVTYSSPKRDRIVNSFTAKLGIDYNYSFKNSGYAAVEVGYQVNQYNDAMDMIRGNYAVAGAQKVAGVETTSFNFHGPYVSLSVHA</sequence>
<feature type="signal peptide" evidence="1">
    <location>
        <begin position="1"/>
        <end position="21"/>
    </location>
</feature>
<evidence type="ECO:0000313" key="2">
    <source>
        <dbReference type="EMBL" id="KTC96715.1"/>
    </source>
</evidence>
<evidence type="ECO:0000313" key="5">
    <source>
        <dbReference type="Proteomes" id="UP000251942"/>
    </source>
</evidence>
<dbReference type="RefSeq" id="WP_058445666.1">
    <property type="nucleotide sequence ID" value="NZ_CAAAHT010000003.1"/>
</dbReference>
<protein>
    <submittedName>
        <fullName evidence="2">Major outer membrane protein</fullName>
    </submittedName>
</protein>
<reference evidence="2 4" key="1">
    <citation type="submission" date="2015-11" db="EMBL/GenBank/DDBJ databases">
        <title>Genomic analysis of 38 Legionella species identifies large and diverse effector repertoires.</title>
        <authorList>
            <person name="Burstein D."/>
            <person name="Amaro F."/>
            <person name="Zusman T."/>
            <person name="Lifshitz Z."/>
            <person name="Cohen O."/>
            <person name="Gilbert J.A."/>
            <person name="Pupko T."/>
            <person name="Shuman H.A."/>
            <person name="Segal G."/>
        </authorList>
    </citation>
    <scope>NUCLEOTIDE SEQUENCE [LARGE SCALE GENOMIC DNA]</scope>
    <source>
        <strain evidence="2 4">WO-44C</strain>
    </source>
</reference>
<accession>A0A0W0TMF4</accession>
<dbReference type="Proteomes" id="UP000251942">
    <property type="component" value="Unassembled WGS sequence"/>
</dbReference>
<gene>
    <name evidence="2" type="ORF">Lfee_1627</name>
    <name evidence="3" type="ORF">NCTC12022_01346</name>
</gene>
<dbReference type="Proteomes" id="UP000054698">
    <property type="component" value="Unassembled WGS sequence"/>
</dbReference>
<dbReference type="InterPro" id="IPR007825">
    <property type="entry name" value="Major_OMP_Legionella"/>
</dbReference>
<evidence type="ECO:0000256" key="1">
    <source>
        <dbReference type="SAM" id="SignalP"/>
    </source>
</evidence>
<keyword evidence="1" id="KW-0732">Signal</keyword>
<organism evidence="2 4">
    <name type="scientific">Legionella feeleii</name>
    <dbReference type="NCBI Taxonomy" id="453"/>
    <lineage>
        <taxon>Bacteria</taxon>
        <taxon>Pseudomonadati</taxon>
        <taxon>Pseudomonadota</taxon>
        <taxon>Gammaproteobacteria</taxon>
        <taxon>Legionellales</taxon>
        <taxon>Legionellaceae</taxon>
        <taxon>Legionella</taxon>
    </lineage>
</organism>
<name>A0A0W0TMF4_9GAMM</name>
<dbReference type="PATRIC" id="fig|453.4.peg.1787"/>
<dbReference type="Pfam" id="PF05150">
    <property type="entry name" value="Legionella_OMP"/>
    <property type="match status" value="1"/>
</dbReference>
<keyword evidence="4" id="KW-1185">Reference proteome</keyword>
<dbReference type="Gene3D" id="2.40.160.20">
    <property type="match status" value="1"/>
</dbReference>